<evidence type="ECO:0000256" key="2">
    <source>
        <dbReference type="SAM" id="SignalP"/>
    </source>
</evidence>
<dbReference type="InterPro" id="IPR005152">
    <property type="entry name" value="Lipase_secreted"/>
</dbReference>
<dbReference type="GO" id="GO:0016042">
    <property type="term" value="P:lipid catabolic process"/>
    <property type="evidence" value="ECO:0007669"/>
    <property type="project" value="InterPro"/>
</dbReference>
<evidence type="ECO:0000256" key="1">
    <source>
        <dbReference type="SAM" id="MobiDB-lite"/>
    </source>
</evidence>
<dbReference type="Gene3D" id="3.40.50.1820">
    <property type="entry name" value="alpha/beta hydrolase"/>
    <property type="match status" value="2"/>
</dbReference>
<keyword evidence="2" id="KW-0732">Signal</keyword>
<gene>
    <name evidence="3" type="ORF">SAMN02799620_01845</name>
</gene>
<dbReference type="Pfam" id="PF03583">
    <property type="entry name" value="LIP"/>
    <property type="match status" value="1"/>
</dbReference>
<feature type="chain" id="PRO_5038944669" evidence="2">
    <location>
        <begin position="18"/>
        <end position="426"/>
    </location>
</feature>
<reference evidence="4" key="1">
    <citation type="submission" date="2016-10" db="EMBL/GenBank/DDBJ databases">
        <authorList>
            <person name="Varghese N."/>
            <person name="Submissions S."/>
        </authorList>
    </citation>
    <scope>NUCLEOTIDE SEQUENCE [LARGE SCALE GENOMIC DNA]</scope>
    <source>
        <strain evidence="4">UNC267MFSha1.1M11</strain>
    </source>
</reference>
<dbReference type="PANTHER" id="PTHR34853:SF1">
    <property type="entry name" value="LIPASE 5"/>
    <property type="match status" value="1"/>
</dbReference>
<dbReference type="PIRSF" id="PIRSF029171">
    <property type="entry name" value="Esterase_LipA"/>
    <property type="match status" value="1"/>
</dbReference>
<dbReference type="GO" id="GO:0004806">
    <property type="term" value="F:triacylglycerol lipase activity"/>
    <property type="evidence" value="ECO:0007669"/>
    <property type="project" value="InterPro"/>
</dbReference>
<dbReference type="EMBL" id="FMUB01000003">
    <property type="protein sequence ID" value="SCX13034.1"/>
    <property type="molecule type" value="Genomic_DNA"/>
</dbReference>
<dbReference type="RefSeq" id="WP_235632777.1">
    <property type="nucleotide sequence ID" value="NZ_FMUB01000003.1"/>
</dbReference>
<sequence>MKSARTAARALTASALAAMVVLTGCSAAKTGEPAPQSSGGDHELHLPADYSGEGPGTLRSAITLPTVDRRIIRASEVAARISYVSTSGIDGSLQTVTGSVFEPLGRPPEGGWQVIVFGHGTVGIHSDCAPSLSPSLSGAADAIRALLLLGYVLVVPDYQGLGSTTGYHPYLDATTEGYNMIDAARAARKLLPAASDKWVAFGVSQGGQASWAANELNAAYSSPDLNLVGSVSVSPAADFSGLADLAMAGALTPQQSIAMVLILTTLKTEHPELNLDDYRRGGAQANWTLLAGCSADSTEKRIDVASSLSPDDLRPASEAATDQLRTYLIQMSGLPRSPAGVPSLVLQGDQDQLIPVAWTDAAVQRACDMGSVIASFVAVGRGHGDFDPTEALDWIQQRFRGDPPVSTCTIEGGPSIRKVPQLTLPE</sequence>
<protein>
    <submittedName>
        <fullName evidence="3">Secretory lipase</fullName>
    </submittedName>
</protein>
<dbReference type="STRING" id="1502745.SAMN02799620_01845"/>
<feature type="signal peptide" evidence="2">
    <location>
        <begin position="1"/>
        <end position="17"/>
    </location>
</feature>
<evidence type="ECO:0000313" key="3">
    <source>
        <dbReference type="EMBL" id="SCX13034.1"/>
    </source>
</evidence>
<dbReference type="AlphaFoldDB" id="A0A1G4VWS1"/>
<dbReference type="SUPFAM" id="SSF53474">
    <property type="entry name" value="alpha/beta-Hydrolases"/>
    <property type="match status" value="1"/>
</dbReference>
<dbReference type="PROSITE" id="PS51257">
    <property type="entry name" value="PROKAR_LIPOPROTEIN"/>
    <property type="match status" value="1"/>
</dbReference>
<feature type="region of interest" description="Disordered" evidence="1">
    <location>
        <begin position="30"/>
        <end position="52"/>
    </location>
</feature>
<name>A0A1G4VWS1_9MYCO</name>
<accession>A0A1G4VWS1</accession>
<dbReference type="PANTHER" id="PTHR34853">
    <property type="match status" value="1"/>
</dbReference>
<proteinExistence type="predicted"/>
<dbReference type="Proteomes" id="UP000199707">
    <property type="component" value="Unassembled WGS sequence"/>
</dbReference>
<evidence type="ECO:0000313" key="4">
    <source>
        <dbReference type="Proteomes" id="UP000199707"/>
    </source>
</evidence>
<organism evidence="3 4">
    <name type="scientific">Mycolicibacterium fluoranthenivorans</name>
    <dbReference type="NCBI Taxonomy" id="258505"/>
    <lineage>
        <taxon>Bacteria</taxon>
        <taxon>Bacillati</taxon>
        <taxon>Actinomycetota</taxon>
        <taxon>Actinomycetes</taxon>
        <taxon>Mycobacteriales</taxon>
        <taxon>Mycobacteriaceae</taxon>
        <taxon>Mycolicibacterium</taxon>
    </lineage>
</organism>
<dbReference type="InterPro" id="IPR029058">
    <property type="entry name" value="AB_hydrolase_fold"/>
</dbReference>